<organism evidence="1 2">
    <name type="scientific">Linum trigynum</name>
    <dbReference type="NCBI Taxonomy" id="586398"/>
    <lineage>
        <taxon>Eukaryota</taxon>
        <taxon>Viridiplantae</taxon>
        <taxon>Streptophyta</taxon>
        <taxon>Embryophyta</taxon>
        <taxon>Tracheophyta</taxon>
        <taxon>Spermatophyta</taxon>
        <taxon>Magnoliopsida</taxon>
        <taxon>eudicotyledons</taxon>
        <taxon>Gunneridae</taxon>
        <taxon>Pentapetalae</taxon>
        <taxon>rosids</taxon>
        <taxon>fabids</taxon>
        <taxon>Malpighiales</taxon>
        <taxon>Linaceae</taxon>
        <taxon>Linum</taxon>
    </lineage>
</organism>
<sequence length="137" mass="15263">MAWSCVFKSLQLNKLEMAELLFLIWRIWKARCWSCYDRVQYLPGLLFQQILHQRDEWIAATALGSHGRNLSGRSPSTTPSPSCPSGGLLVRFDGATSREVGGSIGFVGFSASATIVHAYGKYYDGLFEPFLLELLAL</sequence>
<name>A0AAV2FD93_9ROSI</name>
<evidence type="ECO:0000313" key="1">
    <source>
        <dbReference type="EMBL" id="CAL1395979.1"/>
    </source>
</evidence>
<protein>
    <submittedName>
        <fullName evidence="1">Uncharacterized protein</fullName>
    </submittedName>
</protein>
<reference evidence="1 2" key="1">
    <citation type="submission" date="2024-04" db="EMBL/GenBank/DDBJ databases">
        <authorList>
            <person name="Fracassetti M."/>
        </authorList>
    </citation>
    <scope>NUCLEOTIDE SEQUENCE [LARGE SCALE GENOMIC DNA]</scope>
</reference>
<dbReference type="Proteomes" id="UP001497516">
    <property type="component" value="Chromosome 6"/>
</dbReference>
<dbReference type="EMBL" id="OZ034819">
    <property type="protein sequence ID" value="CAL1395979.1"/>
    <property type="molecule type" value="Genomic_DNA"/>
</dbReference>
<keyword evidence="2" id="KW-1185">Reference proteome</keyword>
<evidence type="ECO:0000313" key="2">
    <source>
        <dbReference type="Proteomes" id="UP001497516"/>
    </source>
</evidence>
<dbReference type="AlphaFoldDB" id="A0AAV2FD93"/>
<accession>A0AAV2FD93</accession>
<proteinExistence type="predicted"/>
<gene>
    <name evidence="1" type="ORF">LTRI10_LOCUS36374</name>
</gene>